<evidence type="ECO:0000313" key="3">
    <source>
        <dbReference type="Proteomes" id="UP000318833"/>
    </source>
</evidence>
<keyword evidence="3" id="KW-1185">Reference proteome</keyword>
<accession>A0A554VM73</accession>
<sequence length="997" mass="113581">MMRTIFKVFLVTCITGIASLSAQNSAQAQDFVDFGNGSASRYNRRMEKDIPICTINEFGFNINIGLHYSSQGFQPAKRESEVGHNWFLNTGGAITRTVNGVEDELRDDRNLTDGDDNPINLDGYYTGIKKHHPTKTQIMDRSVLNVHDNYYHVGTFNDPYEVNPDEFQFNFGGGISGKFFIDLDGSAKVVPNGPYHLKVDLSGFAEQRSEKTIFDPRKPADSQIIITADNGYKYYFGGNYNNLQWNTEDSSFPLQKRPVITTWNLTRIVAPNGNTVVYEYHPFDIAYINTPDSRLQKVDESVGIFQNTEGLYPEIPNKFDTASICTYREATAIPRKYIKRSNLKSITIHNTINIQFQYSNLENVVGAHDGHKLDRIDVSGVGIPAKSAVLGYDLYNKRPFLKSIKINNEEPYVFEYELNNSLPDYDSFHRNQFGYYEKGAYSRYNHYGYGHRYNINYDSSIPYEDRQTNNDRICYFIEDNIHGAVFIPSGHISVANLAHIGLLKKITLPTKGSIVYHYQNRNGKKQPKVEPIQIDKIVYDDNKGNKSTIVYRTVSEKEKIGLTNLLDDRKSHNAIEKLLPNGSSVISIFDVEPSASMPHQEEFSIAATGEYSLSKIPVFGSKSSAKQTKLIATLQFDAEGKPVSKTRYFYTADNDPQHEDSYIPQIVTHKGWGKLYKLYDKPNFLSERRTYTYDEYTDKFFKNSHLHQYIATTFTAEDTIDVKLHSVARYTYDTTYHKIKEGITYTDHHQKQKTTYTYPYEYSTSNPVINKMVVDNILPQISKKSTIENKGTTYALGTSVSEFKIHNNMVVPSKSYQWSPAPNTESLTLAGTQLGVSTTGQVQTSDPEHLIITTYDQYSNQGVPYEVSTNRNTSGYTFYTPQDRKPFLVISNITHAALTAIPASGGAASNVIEALQQINTDQQQVDEVSYLIDYLTEHYPYARCAYTNYDVNTGLVKFTMDSRKQKTFFEYDDRHRLTITKDNEGNIINHTLYNTKK</sequence>
<dbReference type="Proteomes" id="UP000318833">
    <property type="component" value="Unassembled WGS sequence"/>
</dbReference>
<dbReference type="EMBL" id="VLNR01000014">
    <property type="protein sequence ID" value="TSE09322.1"/>
    <property type="molecule type" value="Genomic_DNA"/>
</dbReference>
<dbReference type="OrthoDB" id="9814627at2"/>
<proteinExistence type="predicted"/>
<evidence type="ECO:0000313" key="2">
    <source>
        <dbReference type="EMBL" id="TSE09322.1"/>
    </source>
</evidence>
<comment type="caution">
    <text evidence="2">The sequence shown here is derived from an EMBL/GenBank/DDBJ whole genome shotgun (WGS) entry which is preliminary data.</text>
</comment>
<organism evidence="2 3">
    <name type="scientific">Aquimarina algiphila</name>
    <dbReference type="NCBI Taxonomy" id="2047982"/>
    <lineage>
        <taxon>Bacteria</taxon>
        <taxon>Pseudomonadati</taxon>
        <taxon>Bacteroidota</taxon>
        <taxon>Flavobacteriia</taxon>
        <taxon>Flavobacteriales</taxon>
        <taxon>Flavobacteriaceae</taxon>
        <taxon>Aquimarina</taxon>
    </lineage>
</organism>
<dbReference type="AlphaFoldDB" id="A0A554VM73"/>
<keyword evidence="1" id="KW-0732">Signal</keyword>
<gene>
    <name evidence="2" type="ORF">FOF46_08680</name>
</gene>
<dbReference type="RefSeq" id="WP_143916177.1">
    <property type="nucleotide sequence ID" value="NZ_CANMIK010000002.1"/>
</dbReference>
<evidence type="ECO:0008006" key="4">
    <source>
        <dbReference type="Google" id="ProtNLM"/>
    </source>
</evidence>
<feature type="signal peptide" evidence="1">
    <location>
        <begin position="1"/>
        <end position="28"/>
    </location>
</feature>
<evidence type="ECO:0000256" key="1">
    <source>
        <dbReference type="SAM" id="SignalP"/>
    </source>
</evidence>
<feature type="chain" id="PRO_5022002184" description="RHS repeat protein" evidence="1">
    <location>
        <begin position="29"/>
        <end position="997"/>
    </location>
</feature>
<reference evidence="2 3" key="1">
    <citation type="submission" date="2019-07" db="EMBL/GenBank/DDBJ databases">
        <title>The draft genome sequence of Aquimarina algiphila M91.</title>
        <authorList>
            <person name="Meng X."/>
        </authorList>
    </citation>
    <scope>NUCLEOTIDE SEQUENCE [LARGE SCALE GENOMIC DNA]</scope>
    <source>
        <strain evidence="2 3">M91</strain>
    </source>
</reference>
<name>A0A554VM73_9FLAO</name>
<protein>
    <recommendedName>
        <fullName evidence="4">RHS repeat protein</fullName>
    </recommendedName>
</protein>